<proteinExistence type="predicted"/>
<dbReference type="GO" id="GO:0005886">
    <property type="term" value="C:plasma membrane"/>
    <property type="evidence" value="ECO:0007669"/>
    <property type="project" value="TreeGrafter"/>
</dbReference>
<organism evidence="2 3">
    <name type="scientific">Streptomyces venezuelae</name>
    <dbReference type="NCBI Taxonomy" id="54571"/>
    <lineage>
        <taxon>Bacteria</taxon>
        <taxon>Bacillati</taxon>
        <taxon>Actinomycetota</taxon>
        <taxon>Actinomycetes</taxon>
        <taxon>Kitasatosporales</taxon>
        <taxon>Streptomycetaceae</taxon>
        <taxon>Streptomyces</taxon>
    </lineage>
</organism>
<feature type="transmembrane region" description="Helical" evidence="1">
    <location>
        <begin position="527"/>
        <end position="550"/>
    </location>
</feature>
<name>A0A5P2BHQ8_STRVZ</name>
<sequence length="910" mass="93784">MFVVGLGVLVGVLVAVAAGGPGVVERLGGEALAGRFAQVQRAAPGVVHSARIDPEDPPPGDESDLGADLARYGAVIENAVPAALRGSLVLDSTRIALPTVDADVAGGASLSLVYASDAPGRGAYVAGRAPRARGQVVELAVSERTRDALRLRVGQRIDLRGGALTNVQAVGRLVGVYRAEGGDGGPRGHGERAHERLWSEKPLLSRPLPGPAGTAPDFGALIAPRAAEILQNQADAELTVEWNMRLDLRGDEAVRFVGDSGARDFQRLMVRYPIAAKEAFCDVETYGGKWCVLGTHPASELESDTELTGAFEEFRGRWREANVVMSFAPASLLGVGLAAVIVTSLLVVRRRLDGDRLRRARGASGTALALGRAVESAPAAVLGAALGCAAAAAVPGSSPAYGRGLAVAAVCWLLLPALTWFAVRDRAVLRGGAPRGGGRRLVVEALVLLLALGGVLALRARGTEGAAGPDPLLAAVPVLLGLATVAVLVRCYPWPVRAVARWSARGRGAVALVALSRAAKEAPARGLALLVLVVTLAGAVFGGLVLGTLVEGRHTAAAWRAGADASFLGAERYPGTAERLARARGVRTTVTVRQLRVDPVSGRDGGRYGISSLVGVDGAKLRAAAPGSSAARALHDAGLTRGGSGRDIRVLASEGHTGDLLTFTRLGKETRLRIVGTLPQDVARDPALGPVRGATTSRQHLLVADNRDLRAFKAAEFEESALLLYGARMDTEALRSLVPRAAPGAAGGELRIRAEEQADADDDRLIAAVAVAHTACTALAVLLALVALVLELLLSAPARGRTTAYLRTLGLGGRAASALHLLQLLPLVLAAVAGGVALGLALPSLLGPALDLREFTGGPTAPVRHVDVLFTAVLAAGLCLLAAAAVGVETWLGRRRGLGAVLRLGRADDH</sequence>
<keyword evidence="3" id="KW-1185">Reference proteome</keyword>
<feature type="transmembrane region" description="Helical" evidence="1">
    <location>
        <begin position="815"/>
        <end position="842"/>
    </location>
</feature>
<feature type="transmembrane region" description="Helical" evidence="1">
    <location>
        <begin position="441"/>
        <end position="460"/>
    </location>
</feature>
<keyword evidence="1" id="KW-0472">Membrane</keyword>
<dbReference type="GO" id="GO:0022857">
    <property type="term" value="F:transmembrane transporter activity"/>
    <property type="evidence" value="ECO:0007669"/>
    <property type="project" value="TreeGrafter"/>
</dbReference>
<keyword evidence="1" id="KW-0812">Transmembrane</keyword>
<feature type="transmembrane region" description="Helical" evidence="1">
    <location>
        <begin position="472"/>
        <end position="492"/>
    </location>
</feature>
<feature type="transmembrane region" description="Helical" evidence="1">
    <location>
        <begin position="765"/>
        <end position="794"/>
    </location>
</feature>
<keyword evidence="1" id="KW-1133">Transmembrane helix</keyword>
<dbReference type="Proteomes" id="UP000323046">
    <property type="component" value="Chromosome"/>
</dbReference>
<dbReference type="InterPro" id="IPR050250">
    <property type="entry name" value="Macrolide_Exporter_MacB"/>
</dbReference>
<protein>
    <recommendedName>
        <fullName evidence="4">ABC transporter permease</fullName>
    </recommendedName>
</protein>
<dbReference type="PANTHER" id="PTHR30572:SF4">
    <property type="entry name" value="ABC TRANSPORTER PERMEASE YTRF"/>
    <property type="match status" value="1"/>
</dbReference>
<dbReference type="AlphaFoldDB" id="A0A5P2BHQ8"/>
<dbReference type="EMBL" id="CP029193">
    <property type="protein sequence ID" value="QES29954.1"/>
    <property type="molecule type" value="Genomic_DNA"/>
</dbReference>
<evidence type="ECO:0000313" key="3">
    <source>
        <dbReference type="Proteomes" id="UP000323046"/>
    </source>
</evidence>
<dbReference type="PANTHER" id="PTHR30572">
    <property type="entry name" value="MEMBRANE COMPONENT OF TRANSPORTER-RELATED"/>
    <property type="match status" value="1"/>
</dbReference>
<feature type="transmembrane region" description="Helical" evidence="1">
    <location>
        <begin position="369"/>
        <end position="394"/>
    </location>
</feature>
<gene>
    <name evidence="2" type="ORF">DEJ47_29060</name>
</gene>
<feature type="transmembrane region" description="Helical" evidence="1">
    <location>
        <begin position="868"/>
        <end position="888"/>
    </location>
</feature>
<accession>A0A5P2BHQ8</accession>
<reference evidence="2 3" key="1">
    <citation type="submission" date="2018-05" db="EMBL/GenBank/DDBJ databases">
        <title>Streptomyces venezuelae.</title>
        <authorList>
            <person name="Kim W."/>
            <person name="Lee N."/>
            <person name="Cho B.-K."/>
        </authorList>
    </citation>
    <scope>NUCLEOTIDE SEQUENCE [LARGE SCALE GENOMIC DNA]</scope>
    <source>
        <strain evidence="2 3">ATCC 14583</strain>
    </source>
</reference>
<evidence type="ECO:0000256" key="1">
    <source>
        <dbReference type="SAM" id="Phobius"/>
    </source>
</evidence>
<evidence type="ECO:0008006" key="4">
    <source>
        <dbReference type="Google" id="ProtNLM"/>
    </source>
</evidence>
<feature type="transmembrane region" description="Helical" evidence="1">
    <location>
        <begin position="327"/>
        <end position="348"/>
    </location>
</feature>
<evidence type="ECO:0000313" key="2">
    <source>
        <dbReference type="EMBL" id="QES29954.1"/>
    </source>
</evidence>
<feature type="transmembrane region" description="Helical" evidence="1">
    <location>
        <begin position="400"/>
        <end position="421"/>
    </location>
</feature>